<dbReference type="Pfam" id="PF07537">
    <property type="entry name" value="CamS"/>
    <property type="match status" value="2"/>
</dbReference>
<keyword evidence="2" id="KW-0732">Signal</keyword>
<feature type="chain" id="PRO_5038664347" evidence="2">
    <location>
        <begin position="26"/>
        <end position="437"/>
    </location>
</feature>
<accession>A0A347WI95</accession>
<dbReference type="KEGG" id="abae:CL176_01530"/>
<dbReference type="EMBL" id="CP023434">
    <property type="protein sequence ID" value="AXY24802.1"/>
    <property type="molecule type" value="Genomic_DNA"/>
</dbReference>
<name>A0A347WI95_9LACT</name>
<feature type="region of interest" description="Disordered" evidence="1">
    <location>
        <begin position="118"/>
        <end position="202"/>
    </location>
</feature>
<dbReference type="CDD" id="cd13441">
    <property type="entry name" value="CamS_repeat_1"/>
    <property type="match status" value="1"/>
</dbReference>
<organism evidence="3 4">
    <name type="scientific">Suicoccus acidiformans</name>
    <dbReference type="NCBI Taxonomy" id="2036206"/>
    <lineage>
        <taxon>Bacteria</taxon>
        <taxon>Bacillati</taxon>
        <taxon>Bacillota</taxon>
        <taxon>Bacilli</taxon>
        <taxon>Lactobacillales</taxon>
        <taxon>Aerococcaceae</taxon>
        <taxon>Suicoccus</taxon>
    </lineage>
</organism>
<dbReference type="PIRSF" id="PIRSF012509">
    <property type="entry name" value="CamS"/>
    <property type="match status" value="1"/>
</dbReference>
<keyword evidence="4" id="KW-1185">Reference proteome</keyword>
<dbReference type="OrthoDB" id="9795361at2"/>
<sequence>MKERIFKLSTLLVAATVFLTGCLNSGTGDEEAESLGPNEATVQTTSSQLSNDYYRAVIVDGQYQLGASANADASTSSAGNVEAFEEGLLRISKEVFPTDQYYMQEGQIIDEETMTSWLSRESPTNPEGLNPAAPDEEEIRQRASESVAPSDAPEDPENPENIDNPEQEGLESSESSVSDPAESTQDEPGEGEALMAPPGNVSNTPIYISQIMEKDIMTETDDGFAISGIVIGLAMNSVYEYTDANGVVHQQEISVGEMRERGKQYANIIVGRLRNTEELRSVPIVVGLYSTAPNNAVVGGTYMVDGISREGNAVTDWTERNEYRVALPLVSSDQQTDQFLYFDNFQQEVAGFFPNLNGISGEALYADDQLVSLEIEVVTQFYQKSEITALAQHINDVAQRTLPSEVAIEITIRSANGIEAYVGRPAGATQFENHIFN</sequence>
<dbReference type="CDD" id="cd13440">
    <property type="entry name" value="CamS_repeat_2"/>
    <property type="match status" value="1"/>
</dbReference>
<reference evidence="3 4" key="1">
    <citation type="submission" date="2017-09" db="EMBL/GenBank/DDBJ databases">
        <title>Complete genome sequence of Oxytococcus suis strain ZY16052.</title>
        <authorList>
            <person name="Li F."/>
        </authorList>
    </citation>
    <scope>NUCLEOTIDE SEQUENCE [LARGE SCALE GENOMIC DNA]</scope>
    <source>
        <strain evidence="3 4">ZY16052</strain>
    </source>
</reference>
<feature type="signal peptide" evidence="2">
    <location>
        <begin position="1"/>
        <end position="25"/>
    </location>
</feature>
<dbReference type="PROSITE" id="PS51257">
    <property type="entry name" value="PROKAR_LIPOPROTEIN"/>
    <property type="match status" value="1"/>
</dbReference>
<proteinExistence type="predicted"/>
<dbReference type="Proteomes" id="UP000263232">
    <property type="component" value="Chromosome"/>
</dbReference>
<dbReference type="Gene3D" id="3.10.570.10">
    <property type="entry name" value="sex pheromone staph- cam373 precursor domain"/>
    <property type="match status" value="2"/>
</dbReference>
<gene>
    <name evidence="3" type="ORF">CL176_01530</name>
</gene>
<dbReference type="InterPro" id="IPR011426">
    <property type="entry name" value="CamS"/>
</dbReference>
<evidence type="ECO:0000313" key="4">
    <source>
        <dbReference type="Proteomes" id="UP000263232"/>
    </source>
</evidence>
<protein>
    <submittedName>
        <fullName evidence="3">CamS family sex pheromone protein</fullName>
    </submittedName>
</protein>
<feature type="compositionally biased region" description="Acidic residues" evidence="1">
    <location>
        <begin position="152"/>
        <end position="171"/>
    </location>
</feature>
<evidence type="ECO:0000256" key="1">
    <source>
        <dbReference type="SAM" id="MobiDB-lite"/>
    </source>
</evidence>
<feature type="compositionally biased region" description="Low complexity" evidence="1">
    <location>
        <begin position="172"/>
        <end position="183"/>
    </location>
</feature>
<dbReference type="AlphaFoldDB" id="A0A347WI95"/>
<evidence type="ECO:0000256" key="2">
    <source>
        <dbReference type="SAM" id="SignalP"/>
    </source>
</evidence>
<feature type="compositionally biased region" description="Polar residues" evidence="1">
    <location>
        <begin position="118"/>
        <end position="127"/>
    </location>
</feature>
<evidence type="ECO:0000313" key="3">
    <source>
        <dbReference type="EMBL" id="AXY24802.1"/>
    </source>
</evidence>
<dbReference type="RefSeq" id="WP_118989726.1">
    <property type="nucleotide sequence ID" value="NZ_CP023434.1"/>
</dbReference>